<evidence type="ECO:0000259" key="8">
    <source>
        <dbReference type="PROSITE" id="PS50076"/>
    </source>
</evidence>
<dbReference type="Pfam" id="PF00226">
    <property type="entry name" value="DnaJ"/>
    <property type="match status" value="1"/>
</dbReference>
<evidence type="ECO:0000313" key="10">
    <source>
        <dbReference type="EMBL" id="KAI3536891.1"/>
    </source>
</evidence>
<dbReference type="FunFam" id="2.10.230.10:FF:000001">
    <property type="entry name" value="DnaJ subfamily A member 2"/>
    <property type="match status" value="1"/>
</dbReference>
<keyword evidence="3 6" id="KW-0863">Zinc-finger</keyword>
<keyword evidence="7" id="KW-0732">Signal</keyword>
<evidence type="ECO:0000256" key="7">
    <source>
        <dbReference type="SAM" id="SignalP"/>
    </source>
</evidence>
<dbReference type="GO" id="GO:0008270">
    <property type="term" value="F:zinc ion binding"/>
    <property type="evidence" value="ECO:0007669"/>
    <property type="project" value="UniProtKB-KW"/>
</dbReference>
<dbReference type="Gene3D" id="2.10.230.10">
    <property type="entry name" value="Heat shock protein DnaJ, cysteine-rich domain"/>
    <property type="match status" value="1"/>
</dbReference>
<name>A0A9P9X4T7_9PEZI</name>
<dbReference type="InterPro" id="IPR036869">
    <property type="entry name" value="J_dom_sf"/>
</dbReference>
<evidence type="ECO:0000256" key="4">
    <source>
        <dbReference type="ARBA" id="ARBA00022833"/>
    </source>
</evidence>
<dbReference type="PRINTS" id="PR00625">
    <property type="entry name" value="JDOMAIN"/>
</dbReference>
<keyword evidence="11" id="KW-1185">Reference proteome</keyword>
<dbReference type="InterPro" id="IPR008971">
    <property type="entry name" value="HSP40/DnaJ_pept-bd"/>
</dbReference>
<dbReference type="OrthoDB" id="550424at2759"/>
<evidence type="ECO:0000256" key="3">
    <source>
        <dbReference type="ARBA" id="ARBA00022771"/>
    </source>
</evidence>
<dbReference type="Proteomes" id="UP001056436">
    <property type="component" value="Unassembled WGS sequence"/>
</dbReference>
<dbReference type="CDD" id="cd06257">
    <property type="entry name" value="DnaJ"/>
    <property type="match status" value="1"/>
</dbReference>
<dbReference type="Gene3D" id="1.10.287.110">
    <property type="entry name" value="DnaJ domain"/>
    <property type="match status" value="1"/>
</dbReference>
<dbReference type="GO" id="GO:0051082">
    <property type="term" value="F:unfolded protein binding"/>
    <property type="evidence" value="ECO:0007669"/>
    <property type="project" value="InterPro"/>
</dbReference>
<dbReference type="CDD" id="cd10747">
    <property type="entry name" value="DnaJ_C"/>
    <property type="match status" value="1"/>
</dbReference>
<evidence type="ECO:0000259" key="9">
    <source>
        <dbReference type="PROSITE" id="PS51188"/>
    </source>
</evidence>
<organism evidence="10 11">
    <name type="scientific">Colletotrichum abscissum</name>
    <dbReference type="NCBI Taxonomy" id="1671311"/>
    <lineage>
        <taxon>Eukaryota</taxon>
        <taxon>Fungi</taxon>
        <taxon>Dikarya</taxon>
        <taxon>Ascomycota</taxon>
        <taxon>Pezizomycotina</taxon>
        <taxon>Sordariomycetes</taxon>
        <taxon>Hypocreomycetidae</taxon>
        <taxon>Glomerellales</taxon>
        <taxon>Glomerellaceae</taxon>
        <taxon>Colletotrichum</taxon>
        <taxon>Colletotrichum acutatum species complex</taxon>
    </lineage>
</organism>
<feature type="chain" id="PRO_5040418137" evidence="7">
    <location>
        <begin position="22"/>
        <end position="464"/>
    </location>
</feature>
<dbReference type="InterPro" id="IPR018253">
    <property type="entry name" value="DnaJ_domain_CS"/>
</dbReference>
<protein>
    <submittedName>
        <fullName evidence="10">DnaJ domain-containing protein</fullName>
    </submittedName>
</protein>
<keyword evidence="4 6" id="KW-0862">Zinc</keyword>
<dbReference type="CDD" id="cd10719">
    <property type="entry name" value="DnaJ_zf"/>
    <property type="match status" value="1"/>
</dbReference>
<keyword evidence="2" id="KW-0677">Repeat</keyword>
<dbReference type="SUPFAM" id="SSF57938">
    <property type="entry name" value="DnaJ/Hsp40 cysteine-rich domain"/>
    <property type="match status" value="1"/>
</dbReference>
<dbReference type="InterPro" id="IPR044713">
    <property type="entry name" value="DNJA1/2-like"/>
</dbReference>
<dbReference type="SMART" id="SM00271">
    <property type="entry name" value="DnaJ"/>
    <property type="match status" value="1"/>
</dbReference>
<dbReference type="SUPFAM" id="SSF46565">
    <property type="entry name" value="Chaperone J-domain"/>
    <property type="match status" value="1"/>
</dbReference>
<feature type="domain" description="CR-type" evidence="9">
    <location>
        <begin position="146"/>
        <end position="228"/>
    </location>
</feature>
<evidence type="ECO:0000256" key="1">
    <source>
        <dbReference type="ARBA" id="ARBA00022723"/>
    </source>
</evidence>
<evidence type="ECO:0000256" key="6">
    <source>
        <dbReference type="PROSITE-ProRule" id="PRU00546"/>
    </source>
</evidence>
<comment type="caution">
    <text evidence="10">The sequence shown here is derived from an EMBL/GenBank/DDBJ whole genome shotgun (WGS) entry which is preliminary data.</text>
</comment>
<dbReference type="Pfam" id="PF01556">
    <property type="entry name" value="DnaJ_C"/>
    <property type="match status" value="1"/>
</dbReference>
<feature type="zinc finger region" description="CR-type" evidence="6">
    <location>
        <begin position="146"/>
        <end position="228"/>
    </location>
</feature>
<feature type="domain" description="J" evidence="8">
    <location>
        <begin position="24"/>
        <end position="89"/>
    </location>
</feature>
<reference evidence="10" key="1">
    <citation type="submission" date="2019-01" db="EMBL/GenBank/DDBJ databases">
        <title>Colletotrichum abscissum LGMF1257.</title>
        <authorList>
            <person name="Baroncelli R."/>
        </authorList>
    </citation>
    <scope>NUCLEOTIDE SEQUENCE</scope>
    <source>
        <strain evidence="10">Ca142</strain>
    </source>
</reference>
<evidence type="ECO:0000256" key="2">
    <source>
        <dbReference type="ARBA" id="ARBA00022737"/>
    </source>
</evidence>
<proteinExistence type="predicted"/>
<dbReference type="Gene3D" id="2.60.260.20">
    <property type="entry name" value="Urease metallochaperone UreE, N-terminal domain"/>
    <property type="match status" value="2"/>
</dbReference>
<evidence type="ECO:0000313" key="11">
    <source>
        <dbReference type="Proteomes" id="UP001056436"/>
    </source>
</evidence>
<dbReference type="EMBL" id="SDAQ01000119">
    <property type="protein sequence ID" value="KAI3536891.1"/>
    <property type="molecule type" value="Genomic_DNA"/>
</dbReference>
<dbReference type="PROSITE" id="PS50076">
    <property type="entry name" value="DNAJ_2"/>
    <property type="match status" value="1"/>
</dbReference>
<dbReference type="AlphaFoldDB" id="A0A9P9X4T7"/>
<dbReference type="Pfam" id="PF00684">
    <property type="entry name" value="DnaJ_CXXCXGXG"/>
    <property type="match status" value="1"/>
</dbReference>
<dbReference type="SUPFAM" id="SSF49493">
    <property type="entry name" value="HSP40/DnaJ peptide-binding domain"/>
    <property type="match status" value="2"/>
</dbReference>
<accession>A0A9P9X4T7</accession>
<dbReference type="PROSITE" id="PS00636">
    <property type="entry name" value="DNAJ_1"/>
    <property type="match status" value="1"/>
</dbReference>
<dbReference type="PANTHER" id="PTHR43888">
    <property type="entry name" value="DNAJ-LIKE-2, ISOFORM A-RELATED"/>
    <property type="match status" value="1"/>
</dbReference>
<dbReference type="InterPro" id="IPR036410">
    <property type="entry name" value="HSP_DnaJ_Cys-rich_dom_sf"/>
</dbReference>
<feature type="signal peptide" evidence="7">
    <location>
        <begin position="1"/>
        <end position="21"/>
    </location>
</feature>
<dbReference type="InterPro" id="IPR002939">
    <property type="entry name" value="DnaJ_C"/>
</dbReference>
<keyword evidence="1 6" id="KW-0479">Metal-binding</keyword>
<dbReference type="InterPro" id="IPR001305">
    <property type="entry name" value="HSP_DnaJ_Cys-rich_dom"/>
</dbReference>
<sequence>MYFRGAALVLLLLCLVQLALCAEDYYNLLGISKKASDREIKSAYRKLSKKYHPDKNPGDDSAKDKFVEVSEAYEALIDPETRKIYDQYGHEGLKQQQQNGGGHRHDPFDVFSRFFGGGGHFGGHGQRRGQDVNVRIGISLRDFHNGINTEFQWDKQHICEDCDGTGSADGKVDTCGVCGGRGVRIVKHQLAPGMFQQVQMQCDACGGRGQEIKHKCHTCGGARVVRKPTTVQLTVARGAGRDSQIVYENEADASPDYVAGNLVVTLSEKEPEIGQDNPDRVDGTFFRRKDNDLYWTEVLSLREAWMGDWTRNVTHLDGHVVRLSRDRGGVVQPGHVETVKGEGMPVFHEDGDSVYHKTEFGNLYVDYVVVLPDQMESGMEKEFWSVFQKWRGKVGVDLHKVVIIIVVTVLYPARVAAMLHFLNRSHHILQQTLPAALPADHAFNVARNLLHNIAICTTHSPCPA</sequence>
<evidence type="ECO:0000256" key="5">
    <source>
        <dbReference type="ARBA" id="ARBA00023186"/>
    </source>
</evidence>
<dbReference type="InterPro" id="IPR001623">
    <property type="entry name" value="DnaJ_domain"/>
</dbReference>
<dbReference type="PROSITE" id="PS51188">
    <property type="entry name" value="ZF_CR"/>
    <property type="match status" value="1"/>
</dbReference>
<dbReference type="GO" id="GO:0030544">
    <property type="term" value="F:Hsp70 protein binding"/>
    <property type="evidence" value="ECO:0007669"/>
    <property type="project" value="InterPro"/>
</dbReference>
<gene>
    <name evidence="10" type="ORF">CABS02_12332</name>
</gene>
<dbReference type="GO" id="GO:0006457">
    <property type="term" value="P:protein folding"/>
    <property type="evidence" value="ECO:0007669"/>
    <property type="project" value="InterPro"/>
</dbReference>
<keyword evidence="5" id="KW-0143">Chaperone</keyword>